<name>A0A482VGE2_ASBVE</name>
<feature type="domain" description="Nose resistant-to-fluoxetine protein N-terminal" evidence="2">
    <location>
        <begin position="34"/>
        <end position="191"/>
    </location>
</feature>
<evidence type="ECO:0000259" key="2">
    <source>
        <dbReference type="SMART" id="SM00703"/>
    </source>
</evidence>
<dbReference type="AlphaFoldDB" id="A0A482VGE2"/>
<comment type="caution">
    <text evidence="3">The sequence shown here is derived from an EMBL/GenBank/DDBJ whole genome shotgun (WGS) entry which is preliminary data.</text>
</comment>
<gene>
    <name evidence="3" type="ORF">BDFB_007717</name>
</gene>
<evidence type="ECO:0000313" key="3">
    <source>
        <dbReference type="EMBL" id="RZC31743.1"/>
    </source>
</evidence>
<protein>
    <recommendedName>
        <fullName evidence="2">Nose resistant-to-fluoxetine protein N-terminal domain-containing protein</fullName>
    </recommendedName>
</protein>
<dbReference type="InterPro" id="IPR006621">
    <property type="entry name" value="Nose-resist-to-fluoxetine_N"/>
</dbReference>
<dbReference type="Pfam" id="PF20146">
    <property type="entry name" value="NRF"/>
    <property type="match status" value="1"/>
</dbReference>
<accession>A0A482VGE2</accession>
<keyword evidence="4" id="KW-1185">Reference proteome</keyword>
<organism evidence="3 4">
    <name type="scientific">Asbolus verrucosus</name>
    <name type="common">Desert ironclad beetle</name>
    <dbReference type="NCBI Taxonomy" id="1661398"/>
    <lineage>
        <taxon>Eukaryota</taxon>
        <taxon>Metazoa</taxon>
        <taxon>Ecdysozoa</taxon>
        <taxon>Arthropoda</taxon>
        <taxon>Hexapoda</taxon>
        <taxon>Insecta</taxon>
        <taxon>Pterygota</taxon>
        <taxon>Neoptera</taxon>
        <taxon>Endopterygota</taxon>
        <taxon>Coleoptera</taxon>
        <taxon>Polyphaga</taxon>
        <taxon>Cucujiformia</taxon>
        <taxon>Tenebrionidae</taxon>
        <taxon>Pimeliinae</taxon>
        <taxon>Asbolus</taxon>
    </lineage>
</organism>
<evidence type="ECO:0000256" key="1">
    <source>
        <dbReference type="SAM" id="SignalP"/>
    </source>
</evidence>
<feature type="signal peptide" evidence="1">
    <location>
        <begin position="1"/>
        <end position="17"/>
    </location>
</feature>
<dbReference type="EMBL" id="QDEB01102938">
    <property type="protein sequence ID" value="RZC31743.1"/>
    <property type="molecule type" value="Genomic_DNA"/>
</dbReference>
<feature type="chain" id="PRO_5019743584" description="Nose resistant-to-fluoxetine protein N-terminal domain-containing protein" evidence="1">
    <location>
        <begin position="18"/>
        <end position="203"/>
    </location>
</feature>
<dbReference type="InterPro" id="IPR052728">
    <property type="entry name" value="O2_lipid_transport_reg"/>
</dbReference>
<dbReference type="Proteomes" id="UP000292052">
    <property type="component" value="Unassembled WGS sequence"/>
</dbReference>
<dbReference type="OrthoDB" id="4794873at2759"/>
<keyword evidence="1" id="KW-0732">Signal</keyword>
<dbReference type="PANTHER" id="PTHR11161">
    <property type="entry name" value="O-ACYLTRANSFERASE"/>
    <property type="match status" value="1"/>
</dbReference>
<sequence length="203" mass="22265">MIQVLLVLLALSTSVKTFDKSFIATITNTQADLSPKCGQQIAEYLSNLSLDEKSWALQMLDATSKLPSGLLSLNFGEMGDFQQCINVETTDTISEKILGKYCLGYISFVNNTKQNKFIPKQLLELKASSFGDLDDIAKSTTTQGPVWALCIPDGCTTQDVNIIGNALFTHLLGQEIKIDFPDMLCQTRNEVEPKLTTGAIVTM</sequence>
<proteinExistence type="predicted"/>
<reference evidence="3 4" key="1">
    <citation type="submission" date="2017-03" db="EMBL/GenBank/DDBJ databases">
        <title>Genome of the blue death feigning beetle - Asbolus verrucosus.</title>
        <authorList>
            <person name="Rider S.D."/>
        </authorList>
    </citation>
    <scope>NUCLEOTIDE SEQUENCE [LARGE SCALE GENOMIC DNA]</scope>
    <source>
        <strain evidence="3">Butters</strain>
        <tissue evidence="3">Head and leg muscle</tissue>
    </source>
</reference>
<dbReference type="PANTHER" id="PTHR11161:SF0">
    <property type="entry name" value="O-ACYLTRANSFERASE LIKE PROTEIN"/>
    <property type="match status" value="1"/>
</dbReference>
<dbReference type="SMART" id="SM00703">
    <property type="entry name" value="NRF"/>
    <property type="match status" value="1"/>
</dbReference>
<evidence type="ECO:0000313" key="4">
    <source>
        <dbReference type="Proteomes" id="UP000292052"/>
    </source>
</evidence>